<dbReference type="InterPro" id="IPR015500">
    <property type="entry name" value="Peptidase_S8_subtilisin-rel"/>
</dbReference>
<dbReference type="InterPro" id="IPR034061">
    <property type="entry name" value="Peptidases_S8_Autotransporter"/>
</dbReference>
<evidence type="ECO:0000256" key="5">
    <source>
        <dbReference type="PROSITE-ProRule" id="PRU01240"/>
    </source>
</evidence>
<dbReference type="PROSITE" id="PS00137">
    <property type="entry name" value="SUBTILASE_HIS"/>
    <property type="match status" value="1"/>
</dbReference>
<dbReference type="InterPro" id="IPR036852">
    <property type="entry name" value="Peptidase_S8/S53_dom_sf"/>
</dbReference>
<evidence type="ECO:0000256" key="4">
    <source>
        <dbReference type="ARBA" id="ARBA00022825"/>
    </source>
</evidence>
<dbReference type="PROSITE" id="PS51892">
    <property type="entry name" value="SUBTILASE"/>
    <property type="match status" value="1"/>
</dbReference>
<keyword evidence="2" id="KW-0732">Signal</keyword>
<name>A0ABX2T8G8_9PROT</name>
<dbReference type="Pfam" id="PF12951">
    <property type="entry name" value="PATR"/>
    <property type="match status" value="1"/>
</dbReference>
<evidence type="ECO:0000256" key="1">
    <source>
        <dbReference type="ARBA" id="ARBA00022670"/>
    </source>
</evidence>
<dbReference type="Gene3D" id="3.40.50.200">
    <property type="entry name" value="Peptidase S8/S53 domain"/>
    <property type="match status" value="1"/>
</dbReference>
<dbReference type="InterPro" id="IPR000209">
    <property type="entry name" value="Peptidase_S8/S53_dom"/>
</dbReference>
<dbReference type="PRINTS" id="PR00723">
    <property type="entry name" value="SUBTILISIN"/>
</dbReference>
<dbReference type="SUPFAM" id="SSF52743">
    <property type="entry name" value="Subtilisin-like"/>
    <property type="match status" value="1"/>
</dbReference>
<dbReference type="SUPFAM" id="SSF51126">
    <property type="entry name" value="Pectin lyase-like"/>
    <property type="match status" value="1"/>
</dbReference>
<dbReference type="SUPFAM" id="SSF103515">
    <property type="entry name" value="Autotransporter"/>
    <property type="match status" value="1"/>
</dbReference>
<dbReference type="InterPro" id="IPR036709">
    <property type="entry name" value="Autotransporte_beta_dom_sf"/>
</dbReference>
<keyword evidence="3 5" id="KW-0378">Hydrolase</keyword>
<reference evidence="7 8" key="1">
    <citation type="submission" date="2020-05" db="EMBL/GenBank/DDBJ databases">
        <title>Azospirillum oleiclasticum sp. nov, a nitrogen-fixing and heavy crude oil-emulsifying bacterium isolated from the crude oil of Yumen Oilfield.</title>
        <authorList>
            <person name="Wu D."/>
            <person name="Cai M."/>
            <person name="Zhang X."/>
        </authorList>
    </citation>
    <scope>NUCLEOTIDE SEQUENCE [LARGE SCALE GENOMIC DNA]</scope>
    <source>
        <strain evidence="7 8">ROY-1-1-2</strain>
    </source>
</reference>
<dbReference type="Pfam" id="PF00082">
    <property type="entry name" value="Peptidase_S8"/>
    <property type="match status" value="1"/>
</dbReference>
<sequence length="971" mass="97745">MAGSPAGAQTLQDAEYVGQEGLELIGAGVAHTRGITGRGVIVGVVDSGTAATHPEFAGAIRSLHMAGAGVSDQDTNGHGSHVAGIILARRDGAGIEGVAYNASLVGSGISGELFDSPGTLRPVSETDPIANRLLSSAFGTAVREGAQVINASLGLNPHPSLRGPDNPRRTAVDVTAAEFAATFPTLLATYRAGVAADRIFVFATGNESEADPDINAGLPYRFPELQRTWLAVGATGLRGEETDYTNRCGVAAAWCVFAPGGGDDQDNEGIRSVRASGGYVRFSGTSMAAPHVTGVAALLIEAFPNLTPEQIVDLILVSAVDMGQPGVDEAYGHGFVSVERALRGPVTTATDPLAVNTNAYDVAYALDFSGDGGLTKTGGGTLMLSGHSRYTGTTTVSAGTLSVTGSLASPVTVETGGTLRGTGTIGGATTVYGTLAPGNSPGMLTFTAPVTLAAGSTTRIELDGTGNGAGNYSRVVVTTAADALTAPGLAAGGTLAPVLRDLSAPATNGFTPVLGDRFTIIAAAGGVSGGFAGMTQPTAGLAAGTRLDTAYTATTVELFATPTAYADLSPLGLSQTANQRAVGAAVDALRPAAGTRGGDAVNAAFLSLYDQDATGVLRALEQAGGTLHADALSAGLSAGRLFGRAVENRLSGARDSAGATQAAGSLMAVQVADARRAGAGMDDTGAGLAGLQLASSASDSGWSVWTRVMGGFMDRSGDGNAAGATARTGAGLVGADRLVAPDLLVGGGLGYARTVAKARNGGGDADIDRYQALAYAGWTPGPLAVDAQLGYAFTQYDSSRPIDATGAQARGDADGHDLSAALSIGYRMPVQGVTVEPRAGFRVDRIHRDDLTETGAGLFNLSVEDETLLSARSHLGVRAAYALSAGETRLLIDGRLGWEHEFADTGARVTAAMGGVGYSVDGSRTGRDAAVGGVGIAGALGEGVALVADYGFEVRRDQTDHAVTAGLRIRW</sequence>
<comment type="similarity">
    <text evidence="5">Belongs to the peptidase S8 family.</text>
</comment>
<feature type="active site" description="Charge relay system" evidence="5">
    <location>
        <position position="286"/>
    </location>
</feature>
<dbReference type="Gene3D" id="2.40.128.130">
    <property type="entry name" value="Autotransporter beta-domain"/>
    <property type="match status" value="1"/>
</dbReference>
<feature type="domain" description="Autotransporter" evidence="6">
    <location>
        <begin position="697"/>
        <end position="971"/>
    </location>
</feature>
<keyword evidence="8" id="KW-1185">Reference proteome</keyword>
<dbReference type="InterPro" id="IPR022398">
    <property type="entry name" value="Peptidase_S8_His-AS"/>
</dbReference>
<dbReference type="CDD" id="cd04848">
    <property type="entry name" value="Peptidases_S8_Autotransporter_serine_protease_like"/>
    <property type="match status" value="1"/>
</dbReference>
<dbReference type="InterPro" id="IPR005546">
    <property type="entry name" value="Autotransporte_beta"/>
</dbReference>
<evidence type="ECO:0000313" key="7">
    <source>
        <dbReference type="EMBL" id="NYZ20484.1"/>
    </source>
</evidence>
<organism evidence="7 8">
    <name type="scientific">Azospirillum oleiclasticum</name>
    <dbReference type="NCBI Taxonomy" id="2735135"/>
    <lineage>
        <taxon>Bacteria</taxon>
        <taxon>Pseudomonadati</taxon>
        <taxon>Pseudomonadota</taxon>
        <taxon>Alphaproteobacteria</taxon>
        <taxon>Rhodospirillales</taxon>
        <taxon>Azospirillaceae</taxon>
        <taxon>Azospirillum</taxon>
    </lineage>
</organism>
<dbReference type="EMBL" id="JABFDB010000008">
    <property type="protein sequence ID" value="NYZ20484.1"/>
    <property type="molecule type" value="Genomic_DNA"/>
</dbReference>
<dbReference type="Proteomes" id="UP000584642">
    <property type="component" value="Unassembled WGS sequence"/>
</dbReference>
<dbReference type="SMART" id="SM00869">
    <property type="entry name" value="Autotransporter"/>
    <property type="match status" value="1"/>
</dbReference>
<dbReference type="PANTHER" id="PTHR42884:SF14">
    <property type="entry name" value="NEUROENDOCRINE CONVERTASE 1"/>
    <property type="match status" value="1"/>
</dbReference>
<evidence type="ECO:0000313" key="8">
    <source>
        <dbReference type="Proteomes" id="UP000584642"/>
    </source>
</evidence>
<evidence type="ECO:0000256" key="2">
    <source>
        <dbReference type="ARBA" id="ARBA00022729"/>
    </source>
</evidence>
<comment type="caution">
    <text evidence="7">The sequence shown here is derived from an EMBL/GenBank/DDBJ whole genome shotgun (WGS) entry which is preliminary data.</text>
</comment>
<dbReference type="InterPro" id="IPR011050">
    <property type="entry name" value="Pectin_lyase_fold/virulence"/>
</dbReference>
<protein>
    <submittedName>
        <fullName evidence="7">Autotransporter domain-containing protein</fullName>
    </submittedName>
</protein>
<proteinExistence type="inferred from homology"/>
<evidence type="ECO:0000259" key="6">
    <source>
        <dbReference type="PROSITE" id="PS51208"/>
    </source>
</evidence>
<dbReference type="PANTHER" id="PTHR42884">
    <property type="entry name" value="PROPROTEIN CONVERTASE SUBTILISIN/KEXIN-RELATED"/>
    <property type="match status" value="1"/>
</dbReference>
<accession>A0ABX2T8G8</accession>
<keyword evidence="1 5" id="KW-0645">Protease</keyword>
<dbReference type="RefSeq" id="WP_180282261.1">
    <property type="nucleotide sequence ID" value="NZ_JABFDB010000008.1"/>
</dbReference>
<feature type="active site" description="Charge relay system" evidence="5">
    <location>
        <position position="46"/>
    </location>
</feature>
<dbReference type="Pfam" id="PF03797">
    <property type="entry name" value="Autotransporter"/>
    <property type="match status" value="1"/>
</dbReference>
<dbReference type="PROSITE" id="PS00138">
    <property type="entry name" value="SUBTILASE_SER"/>
    <property type="match status" value="1"/>
</dbReference>
<dbReference type="InterPro" id="IPR023828">
    <property type="entry name" value="Peptidase_S8_Ser-AS"/>
</dbReference>
<dbReference type="InterPro" id="IPR013425">
    <property type="entry name" value="Autotrns_rpt"/>
</dbReference>
<feature type="active site" description="Charge relay system" evidence="5">
    <location>
        <position position="78"/>
    </location>
</feature>
<dbReference type="NCBIfam" id="TIGR02601">
    <property type="entry name" value="autotrns_rpt"/>
    <property type="match status" value="1"/>
</dbReference>
<gene>
    <name evidence="7" type="ORF">HND93_12240</name>
</gene>
<evidence type="ECO:0000256" key="3">
    <source>
        <dbReference type="ARBA" id="ARBA00022801"/>
    </source>
</evidence>
<dbReference type="PROSITE" id="PS51208">
    <property type="entry name" value="AUTOTRANSPORTER"/>
    <property type="match status" value="1"/>
</dbReference>
<keyword evidence="4 5" id="KW-0720">Serine protease</keyword>